<feature type="transmembrane region" description="Helical" evidence="7">
    <location>
        <begin position="227"/>
        <end position="248"/>
    </location>
</feature>
<evidence type="ECO:0000256" key="2">
    <source>
        <dbReference type="ARBA" id="ARBA00022692"/>
    </source>
</evidence>
<evidence type="ECO:0000256" key="1">
    <source>
        <dbReference type="ARBA" id="ARBA00004141"/>
    </source>
</evidence>
<evidence type="ECO:0000256" key="3">
    <source>
        <dbReference type="ARBA" id="ARBA00022729"/>
    </source>
</evidence>
<dbReference type="InterPro" id="IPR053937">
    <property type="entry name" value="GOST_TM"/>
</dbReference>
<keyword evidence="3 8" id="KW-0732">Signal</keyword>
<dbReference type="OrthoDB" id="29657at2759"/>
<keyword evidence="2 7" id="KW-0812">Transmembrane</keyword>
<feature type="transmembrane region" description="Helical" evidence="7">
    <location>
        <begin position="297"/>
        <end position="318"/>
    </location>
</feature>
<dbReference type="Pfam" id="PF06814">
    <property type="entry name" value="GOST_TM"/>
    <property type="match status" value="1"/>
</dbReference>
<sequence>MQIKFLLLFILFTTSFCRITHFKMKNRNTSDIFLDHFGFNKNAHIKFQINYLQFGEKFSHFVPIDIGFVFQKIDDPRYDPGDWPACPQAFERNFAIIAKQEEWKKGFIWETTINETQEGEYYIYYLNCENVGVSFDFVMTLYNEGPNYLSSNQFSLPGIYLFLLFLYLSFTSLWTFFIFTNTKQNTVNRIHLVITILLVSQTLSSFFRSIEYYNIKSTGLPKAWNYLRYICGMFKGILAFFILFLIEFRDSSIHRFFSLKEKIFFLSLVSIQSLDYLLLSSLFQFPDEPKYWISWETLFRLIDIICVCLILYQFNWIINHLKSVASNDGKVAKSLEKLKLFKEFYILTVAFIYATQIILILIETTLPFKDRWFSYFFDELATFLFFIYIGYKFRPEPNNPYLKLLETYQKLPEKEAIDAINIGDAFNNQFISRNINENDKNPKSNSQIQEMKTSHRNEIAKDKVN</sequence>
<keyword evidence="11" id="KW-1185">Reference proteome</keyword>
<dbReference type="GO" id="GO:0016020">
    <property type="term" value="C:membrane"/>
    <property type="evidence" value="ECO:0007669"/>
    <property type="project" value="UniProtKB-SubCell"/>
</dbReference>
<keyword evidence="10" id="KW-0675">Receptor</keyword>
<evidence type="ECO:0000256" key="4">
    <source>
        <dbReference type="ARBA" id="ARBA00022989"/>
    </source>
</evidence>
<reference evidence="10" key="1">
    <citation type="submission" date="2022-10" db="EMBL/GenBank/DDBJ databases">
        <title>Novel sulphate-reducing endosymbionts in the free-living metamonad Anaeramoeba.</title>
        <authorList>
            <person name="Jerlstrom-Hultqvist J."/>
            <person name="Cepicka I."/>
            <person name="Gallot-Lavallee L."/>
            <person name="Salas-Leiva D."/>
            <person name="Curtis B.A."/>
            <person name="Zahonova K."/>
            <person name="Pipaliya S."/>
            <person name="Dacks J."/>
            <person name="Roger A.J."/>
        </authorList>
    </citation>
    <scope>NUCLEOTIDE SEQUENCE</scope>
    <source>
        <strain evidence="10">BMAN</strain>
    </source>
</reference>
<feature type="region of interest" description="Disordered" evidence="6">
    <location>
        <begin position="436"/>
        <end position="465"/>
    </location>
</feature>
<feature type="transmembrane region" description="Helical" evidence="7">
    <location>
        <begin position="190"/>
        <end position="207"/>
    </location>
</feature>
<evidence type="ECO:0000313" key="11">
    <source>
        <dbReference type="Proteomes" id="UP001149090"/>
    </source>
</evidence>
<evidence type="ECO:0000259" key="9">
    <source>
        <dbReference type="Pfam" id="PF06814"/>
    </source>
</evidence>
<dbReference type="GO" id="GO:0005794">
    <property type="term" value="C:Golgi apparatus"/>
    <property type="evidence" value="ECO:0007669"/>
    <property type="project" value="TreeGrafter"/>
</dbReference>
<dbReference type="PANTHER" id="PTHR21229:SF2">
    <property type="entry name" value="RE59932P"/>
    <property type="match status" value="1"/>
</dbReference>
<protein>
    <submittedName>
        <fullName evidence="10">Transmembrane receptor</fullName>
    </submittedName>
</protein>
<dbReference type="PANTHER" id="PTHR21229">
    <property type="entry name" value="LUNG SEVEN TRANSMEMBRANE RECEPTOR"/>
    <property type="match status" value="1"/>
</dbReference>
<evidence type="ECO:0000256" key="5">
    <source>
        <dbReference type="ARBA" id="ARBA00023136"/>
    </source>
</evidence>
<dbReference type="InterPro" id="IPR009637">
    <property type="entry name" value="GPR107/GPR108-like"/>
</dbReference>
<dbReference type="Proteomes" id="UP001149090">
    <property type="component" value="Unassembled WGS sequence"/>
</dbReference>
<evidence type="ECO:0000256" key="8">
    <source>
        <dbReference type="SAM" id="SignalP"/>
    </source>
</evidence>
<gene>
    <name evidence="10" type="ORF">M0811_09171</name>
</gene>
<feature type="chain" id="PRO_5040118452" evidence="8">
    <location>
        <begin position="18"/>
        <end position="465"/>
    </location>
</feature>
<feature type="signal peptide" evidence="8">
    <location>
        <begin position="1"/>
        <end position="17"/>
    </location>
</feature>
<evidence type="ECO:0000313" key="10">
    <source>
        <dbReference type="EMBL" id="KAJ5072957.1"/>
    </source>
</evidence>
<dbReference type="AlphaFoldDB" id="A0A9Q0RAC1"/>
<feature type="transmembrane region" description="Helical" evidence="7">
    <location>
        <begin position="344"/>
        <end position="366"/>
    </location>
</feature>
<keyword evidence="4 7" id="KW-1133">Transmembrane helix</keyword>
<feature type="compositionally biased region" description="Basic and acidic residues" evidence="6">
    <location>
        <begin position="452"/>
        <end position="465"/>
    </location>
</feature>
<proteinExistence type="predicted"/>
<name>A0A9Q0RAC1_ANAIG</name>
<feature type="domain" description="GOST seven transmembrane" evidence="9">
    <location>
        <begin position="158"/>
        <end position="400"/>
    </location>
</feature>
<dbReference type="OMA" id="YVLVIGY"/>
<evidence type="ECO:0000256" key="6">
    <source>
        <dbReference type="SAM" id="MobiDB-lite"/>
    </source>
</evidence>
<feature type="transmembrane region" description="Helical" evidence="7">
    <location>
        <begin position="159"/>
        <end position="178"/>
    </location>
</feature>
<feature type="transmembrane region" description="Helical" evidence="7">
    <location>
        <begin position="372"/>
        <end position="391"/>
    </location>
</feature>
<comment type="subcellular location">
    <subcellularLocation>
        <location evidence="1">Membrane</location>
        <topology evidence="1">Multi-pass membrane protein</topology>
    </subcellularLocation>
</comment>
<organism evidence="10 11">
    <name type="scientific">Anaeramoeba ignava</name>
    <name type="common">Anaerobic marine amoeba</name>
    <dbReference type="NCBI Taxonomy" id="1746090"/>
    <lineage>
        <taxon>Eukaryota</taxon>
        <taxon>Metamonada</taxon>
        <taxon>Anaeramoebidae</taxon>
        <taxon>Anaeramoeba</taxon>
    </lineage>
</organism>
<dbReference type="EMBL" id="JAPDFW010000078">
    <property type="protein sequence ID" value="KAJ5072957.1"/>
    <property type="molecule type" value="Genomic_DNA"/>
</dbReference>
<keyword evidence="5 7" id="KW-0472">Membrane</keyword>
<feature type="transmembrane region" description="Helical" evidence="7">
    <location>
        <begin position="263"/>
        <end position="285"/>
    </location>
</feature>
<comment type="caution">
    <text evidence="10">The sequence shown here is derived from an EMBL/GenBank/DDBJ whole genome shotgun (WGS) entry which is preliminary data.</text>
</comment>
<evidence type="ECO:0000256" key="7">
    <source>
        <dbReference type="SAM" id="Phobius"/>
    </source>
</evidence>
<accession>A0A9Q0RAC1</accession>